<sequence length="93" mass="9853">MNTQEFHDELKAGGFEPAVAIDRPVGYAMGEHQHPFDACPFVTAGDITLVVDGVSSRYGVGEVFRLPAGTPHLEAAGPQGVSYLSGRRPVTQA</sequence>
<reference evidence="2" key="1">
    <citation type="journal article" date="2014" name="Int. J. Syst. Evol. Microbiol.">
        <title>Complete genome sequence of Corynebacterium casei LMG S-19264T (=DSM 44701T), isolated from a smear-ripened cheese.</title>
        <authorList>
            <consortium name="US DOE Joint Genome Institute (JGI-PGF)"/>
            <person name="Walter F."/>
            <person name="Albersmeier A."/>
            <person name="Kalinowski J."/>
            <person name="Ruckert C."/>
        </authorList>
    </citation>
    <scope>NUCLEOTIDE SEQUENCE</scope>
    <source>
        <strain evidence="2">CGMCC 1.15322</strain>
    </source>
</reference>
<dbReference type="Gene3D" id="2.60.120.10">
    <property type="entry name" value="Jelly Rolls"/>
    <property type="match status" value="1"/>
</dbReference>
<dbReference type="Proteomes" id="UP000620596">
    <property type="component" value="Unassembled WGS sequence"/>
</dbReference>
<dbReference type="InterPro" id="IPR014710">
    <property type="entry name" value="RmlC-like_jellyroll"/>
</dbReference>
<dbReference type="InterPro" id="IPR013096">
    <property type="entry name" value="Cupin_2"/>
</dbReference>
<name>A0A916SN00_9BURK</name>
<proteinExistence type="predicted"/>
<feature type="domain" description="Cupin type-2" evidence="1">
    <location>
        <begin position="25"/>
        <end position="72"/>
    </location>
</feature>
<evidence type="ECO:0000313" key="3">
    <source>
        <dbReference type="Proteomes" id="UP000620596"/>
    </source>
</evidence>
<protein>
    <recommendedName>
        <fullName evidence="1">Cupin type-2 domain-containing protein</fullName>
    </recommendedName>
</protein>
<reference evidence="2" key="2">
    <citation type="submission" date="2020-09" db="EMBL/GenBank/DDBJ databases">
        <authorList>
            <person name="Sun Q."/>
            <person name="Zhou Y."/>
        </authorList>
    </citation>
    <scope>NUCLEOTIDE SEQUENCE</scope>
    <source>
        <strain evidence="2">CGMCC 1.15322</strain>
    </source>
</reference>
<evidence type="ECO:0000313" key="2">
    <source>
        <dbReference type="EMBL" id="GGB08173.1"/>
    </source>
</evidence>
<organism evidence="2 3">
    <name type="scientific">Polaromonas eurypsychrophila</name>
    <dbReference type="NCBI Taxonomy" id="1614635"/>
    <lineage>
        <taxon>Bacteria</taxon>
        <taxon>Pseudomonadati</taxon>
        <taxon>Pseudomonadota</taxon>
        <taxon>Betaproteobacteria</taxon>
        <taxon>Burkholderiales</taxon>
        <taxon>Comamonadaceae</taxon>
        <taxon>Polaromonas</taxon>
    </lineage>
</organism>
<dbReference type="EMBL" id="BMIG01000013">
    <property type="protein sequence ID" value="GGB08173.1"/>
    <property type="molecule type" value="Genomic_DNA"/>
</dbReference>
<dbReference type="InterPro" id="IPR011051">
    <property type="entry name" value="RmlC_Cupin_sf"/>
</dbReference>
<dbReference type="Pfam" id="PF07883">
    <property type="entry name" value="Cupin_2"/>
    <property type="match status" value="1"/>
</dbReference>
<gene>
    <name evidence="2" type="ORF">GCM10011496_31350</name>
</gene>
<evidence type="ECO:0000259" key="1">
    <source>
        <dbReference type="Pfam" id="PF07883"/>
    </source>
</evidence>
<accession>A0A916SN00</accession>
<comment type="caution">
    <text evidence="2">The sequence shown here is derived from an EMBL/GenBank/DDBJ whole genome shotgun (WGS) entry which is preliminary data.</text>
</comment>
<keyword evidence="3" id="KW-1185">Reference proteome</keyword>
<dbReference type="SUPFAM" id="SSF51182">
    <property type="entry name" value="RmlC-like cupins"/>
    <property type="match status" value="1"/>
</dbReference>
<dbReference type="RefSeq" id="WP_188709449.1">
    <property type="nucleotide sequence ID" value="NZ_BMIG01000013.1"/>
</dbReference>
<dbReference type="AlphaFoldDB" id="A0A916SN00"/>